<dbReference type="InterPro" id="IPR010559">
    <property type="entry name" value="Sig_transdc_His_kin_internal"/>
</dbReference>
<dbReference type="InterPro" id="IPR050640">
    <property type="entry name" value="Bact_2-comp_sensor_kinase"/>
</dbReference>
<protein>
    <recommendedName>
        <fullName evidence="2">Signal transduction histidine kinase internal region domain-containing protein</fullName>
    </recommendedName>
</protein>
<dbReference type="Proteomes" id="UP000264779">
    <property type="component" value="Unassembled WGS sequence"/>
</dbReference>
<keyword evidence="1" id="KW-0472">Membrane</keyword>
<sequence>MTIALKMDRGLLASLLPLVAAILLAANLSFVNEQAQHGSRFIVLHLKAILLSVPYLTSVGLLSCLHRPWGALVWFSVCLLYSLFLFSANLPSELLLPFSAQPPQPTAASIVSSADSLTKLDSHTKLDSQIVWFFIVGALLGGLHHFHKTPSSGNVKSALWVQRVFSLDAMVAATLFIWVIGCTGIFLYTPDPMNNQPLAMKVDLNQVVGEFDRFVAYFFQFLWLAAILFFIYWVNRYWLIRRVLSSQGLIPYAATALVFILLATPVLSASALLLPLNTQSSLTLLPSENSNAFDLDNFRFMFAFLAVTMPVILAFERKSFDATLARVEKDKVRTELQLLQQQINPHFLFNTLNNLYALTLEKSDRAPTSIEHLSNLLRYTVYKGQQEWVALEDELAYVNDYLALQGLRYQSDCEINVSWPTCNKGYQIPPLLLIVLLENAFKHGIEKAEKPSVLNVSIRIDECGVLHFSCQSPYLAEGALSQPEHAIWSGSQQASQTGLGLTNVARRLSLLPGEHNTLDNDVIEGTWVASLTLDLQPC</sequence>
<feature type="transmembrane region" description="Helical" evidence="1">
    <location>
        <begin position="41"/>
        <end position="62"/>
    </location>
</feature>
<evidence type="ECO:0000313" key="4">
    <source>
        <dbReference type="EMBL" id="HBU51541.1"/>
    </source>
</evidence>
<evidence type="ECO:0000313" key="3">
    <source>
        <dbReference type="EMBL" id="HAW77792.1"/>
    </source>
</evidence>
<dbReference type="PANTHER" id="PTHR34220">
    <property type="entry name" value="SENSOR HISTIDINE KINASE YPDA"/>
    <property type="match status" value="1"/>
</dbReference>
<feature type="domain" description="Signal transduction histidine kinase internal region" evidence="2">
    <location>
        <begin position="335"/>
        <end position="411"/>
    </location>
</feature>
<dbReference type="SUPFAM" id="SSF55874">
    <property type="entry name" value="ATPase domain of HSP90 chaperone/DNA topoisomerase II/histidine kinase"/>
    <property type="match status" value="1"/>
</dbReference>
<gene>
    <name evidence="3" type="ORF">DCW74_18915</name>
    <name evidence="4" type="ORF">DEB45_09805</name>
</gene>
<dbReference type="PANTHER" id="PTHR34220:SF7">
    <property type="entry name" value="SENSOR HISTIDINE KINASE YPDA"/>
    <property type="match status" value="1"/>
</dbReference>
<proteinExistence type="predicted"/>
<dbReference type="InterPro" id="IPR036890">
    <property type="entry name" value="HATPase_C_sf"/>
</dbReference>
<feature type="transmembrane region" description="Helical" evidence="1">
    <location>
        <begin position="69"/>
        <end position="88"/>
    </location>
</feature>
<dbReference type="RefSeq" id="WP_272965004.1">
    <property type="nucleotide sequence ID" value="NZ_CALBIY010000037.1"/>
</dbReference>
<keyword evidence="1" id="KW-1133">Transmembrane helix</keyword>
<name>A0A358DZ36_9ALTE</name>
<evidence type="ECO:0000256" key="1">
    <source>
        <dbReference type="SAM" id="Phobius"/>
    </source>
</evidence>
<feature type="transmembrane region" description="Helical" evidence="1">
    <location>
        <begin position="167"/>
        <end position="188"/>
    </location>
</feature>
<evidence type="ECO:0000259" key="2">
    <source>
        <dbReference type="Pfam" id="PF06580"/>
    </source>
</evidence>
<evidence type="ECO:0000313" key="5">
    <source>
        <dbReference type="Proteomes" id="UP000263517"/>
    </source>
</evidence>
<dbReference type="AlphaFoldDB" id="A0A358DZ36"/>
<comment type="caution">
    <text evidence="4">The sequence shown here is derived from an EMBL/GenBank/DDBJ whole genome shotgun (WGS) entry which is preliminary data.</text>
</comment>
<feature type="transmembrane region" description="Helical" evidence="1">
    <location>
        <begin position="254"/>
        <end position="277"/>
    </location>
</feature>
<dbReference type="EMBL" id="DONK01000141">
    <property type="protein sequence ID" value="HBU51541.1"/>
    <property type="molecule type" value="Genomic_DNA"/>
</dbReference>
<organism evidence="4 6">
    <name type="scientific">Alteromonas australica</name>
    <dbReference type="NCBI Taxonomy" id="589873"/>
    <lineage>
        <taxon>Bacteria</taxon>
        <taxon>Pseudomonadati</taxon>
        <taxon>Pseudomonadota</taxon>
        <taxon>Gammaproteobacteria</taxon>
        <taxon>Alteromonadales</taxon>
        <taxon>Alteromonadaceae</taxon>
        <taxon>Alteromonas/Salinimonas group</taxon>
        <taxon>Alteromonas</taxon>
    </lineage>
</organism>
<reference evidence="5 6" key="1">
    <citation type="journal article" date="2018" name="Nat. Biotechnol.">
        <title>A standardized bacterial taxonomy based on genome phylogeny substantially revises the tree of life.</title>
        <authorList>
            <person name="Parks D.H."/>
            <person name="Chuvochina M."/>
            <person name="Waite D.W."/>
            <person name="Rinke C."/>
            <person name="Skarshewski A."/>
            <person name="Chaumeil P.A."/>
            <person name="Hugenholtz P."/>
        </authorList>
    </citation>
    <scope>NUCLEOTIDE SEQUENCE [LARGE SCALE GENOMIC DNA]</scope>
    <source>
        <strain evidence="4">UBA11621</strain>
        <strain evidence="3">UBA11978</strain>
    </source>
</reference>
<dbReference type="GO" id="GO:0000155">
    <property type="term" value="F:phosphorelay sensor kinase activity"/>
    <property type="evidence" value="ECO:0007669"/>
    <property type="project" value="InterPro"/>
</dbReference>
<dbReference type="Pfam" id="PF06580">
    <property type="entry name" value="His_kinase"/>
    <property type="match status" value="1"/>
</dbReference>
<keyword evidence="1" id="KW-0812">Transmembrane</keyword>
<dbReference type="EMBL" id="DNAN01000660">
    <property type="protein sequence ID" value="HAW77792.1"/>
    <property type="molecule type" value="Genomic_DNA"/>
</dbReference>
<feature type="transmembrane region" description="Helical" evidence="1">
    <location>
        <begin position="214"/>
        <end position="234"/>
    </location>
</feature>
<feature type="transmembrane region" description="Helical" evidence="1">
    <location>
        <begin position="297"/>
        <end position="315"/>
    </location>
</feature>
<accession>A0A358DZ36</accession>
<feature type="transmembrane region" description="Helical" evidence="1">
    <location>
        <begin position="129"/>
        <end position="146"/>
    </location>
</feature>
<dbReference type="GO" id="GO:0016020">
    <property type="term" value="C:membrane"/>
    <property type="evidence" value="ECO:0007669"/>
    <property type="project" value="InterPro"/>
</dbReference>
<evidence type="ECO:0000313" key="6">
    <source>
        <dbReference type="Proteomes" id="UP000264779"/>
    </source>
</evidence>
<dbReference type="Proteomes" id="UP000263517">
    <property type="component" value="Unassembled WGS sequence"/>
</dbReference>